<sequence>MVRGREEMPEELAQRTVSRLFRRAEKPEASQEPGPSCQDVNIQSPCRLRRSKRVAARQEREANALVQEQSSHRQKRVYRRTANNSTASSTLGYFEELPTELVEKILDLCESRDLGNLSAACRFFSKSTIIQDIAQCRMTSIPRAKGLHPAYSKKECWLSLLHFITSQSRAAAQGTAIALGAYHSAALFVSNAISLDDVLPDNNDAANSPQYHLCTFGRGFHGQLGNADYNTAYRPVKCCNSSGGKFLTKYNGQPAVVACGSNHSVLISRRGELFTWGLSSSGELGHEETPIDLNVPRQVASLQRTRIVSISAGGNHTLAISEAGELWTCGRGRHGQLGLGTFEDQTLLRQVTTLEGVRIVSAAAGERHSVALGSHGCMYTWGCGRHGQLGLENVAEFVALNMAAPVAVHQPQRVSSLDPNFLDPWNRITAVAAGLNHTVALTVAGDIFMCGHNKHGALGLGDTVNRFLPTKVDWAPTLAMTGHVDHRMKKGGVLARGVQVACGGMHTLALIKVKGSLIVTAAGYNAHGQLGTGDTTRRLVFTPVEGMEGVSVVCVVSGEHHGCVVSKEGDLHMWGRGDCGQLGLGDDFSRSIPTLLPDSRVVNPDRTLRRQPSSKA</sequence>
<dbReference type="PROSITE" id="PS50181">
    <property type="entry name" value="FBOX"/>
    <property type="match status" value="1"/>
</dbReference>
<dbReference type="InterPro" id="IPR009091">
    <property type="entry name" value="RCC1/BLIP-II"/>
</dbReference>
<dbReference type="PROSITE" id="PS50012">
    <property type="entry name" value="RCC1_3"/>
    <property type="match status" value="7"/>
</dbReference>
<organism evidence="6 7">
    <name type="scientific">Coccomyxa subellipsoidea</name>
    <dbReference type="NCBI Taxonomy" id="248742"/>
    <lineage>
        <taxon>Eukaryota</taxon>
        <taxon>Viridiplantae</taxon>
        <taxon>Chlorophyta</taxon>
        <taxon>core chlorophytes</taxon>
        <taxon>Trebouxiophyceae</taxon>
        <taxon>Trebouxiophyceae incertae sedis</taxon>
        <taxon>Coccomyxaceae</taxon>
        <taxon>Coccomyxa</taxon>
    </lineage>
</organism>
<dbReference type="Proteomes" id="UP001491310">
    <property type="component" value="Unassembled WGS sequence"/>
</dbReference>
<reference evidence="6 7" key="1">
    <citation type="journal article" date="2024" name="Nat. Commun.">
        <title>Phylogenomics reveals the evolutionary origins of lichenization in chlorophyte algae.</title>
        <authorList>
            <person name="Puginier C."/>
            <person name="Libourel C."/>
            <person name="Otte J."/>
            <person name="Skaloud P."/>
            <person name="Haon M."/>
            <person name="Grisel S."/>
            <person name="Petersen M."/>
            <person name="Berrin J.G."/>
            <person name="Delaux P.M."/>
            <person name="Dal Grande F."/>
            <person name="Keller J."/>
        </authorList>
    </citation>
    <scope>NUCLEOTIDE SEQUENCE [LARGE SCALE GENOMIC DNA]</scope>
    <source>
        <strain evidence="6 7">SAG 216-7</strain>
    </source>
</reference>
<name>A0ABR2YE56_9CHLO</name>
<evidence type="ECO:0000313" key="7">
    <source>
        <dbReference type="Proteomes" id="UP001491310"/>
    </source>
</evidence>
<keyword evidence="2" id="KW-0677">Repeat</keyword>
<gene>
    <name evidence="6" type="ORF">WJX75_006391</name>
</gene>
<evidence type="ECO:0000313" key="6">
    <source>
        <dbReference type="EMBL" id="KAK9903471.1"/>
    </source>
</evidence>
<proteinExistence type="predicted"/>
<dbReference type="Pfam" id="PF25390">
    <property type="entry name" value="WD40_RLD"/>
    <property type="match status" value="1"/>
</dbReference>
<dbReference type="InterPro" id="IPR000408">
    <property type="entry name" value="Reg_chr_condens"/>
</dbReference>
<dbReference type="SUPFAM" id="SSF81383">
    <property type="entry name" value="F-box domain"/>
    <property type="match status" value="1"/>
</dbReference>
<dbReference type="InterPro" id="IPR051553">
    <property type="entry name" value="Ran_GTPase-activating"/>
</dbReference>
<dbReference type="Gene3D" id="2.130.10.30">
    <property type="entry name" value="Regulator of chromosome condensation 1/beta-lactamase-inhibitor protein II"/>
    <property type="match status" value="2"/>
</dbReference>
<feature type="region of interest" description="Disordered" evidence="4">
    <location>
        <begin position="1"/>
        <end position="41"/>
    </location>
</feature>
<evidence type="ECO:0000256" key="3">
    <source>
        <dbReference type="PROSITE-ProRule" id="PRU00235"/>
    </source>
</evidence>
<feature type="repeat" description="RCC1" evidence="3">
    <location>
        <begin position="211"/>
        <end position="270"/>
    </location>
</feature>
<dbReference type="InterPro" id="IPR036047">
    <property type="entry name" value="F-box-like_dom_sf"/>
</dbReference>
<dbReference type="EMBL" id="JALJOT010000014">
    <property type="protein sequence ID" value="KAK9903471.1"/>
    <property type="molecule type" value="Genomic_DNA"/>
</dbReference>
<dbReference type="InterPro" id="IPR058923">
    <property type="entry name" value="RCC1-like_dom"/>
</dbReference>
<feature type="repeat" description="RCC1" evidence="3">
    <location>
        <begin position="376"/>
        <end position="444"/>
    </location>
</feature>
<evidence type="ECO:0000256" key="1">
    <source>
        <dbReference type="ARBA" id="ARBA00022658"/>
    </source>
</evidence>
<dbReference type="PANTHER" id="PTHR45982:SF1">
    <property type="entry name" value="REGULATOR OF CHROMOSOME CONDENSATION"/>
    <property type="match status" value="1"/>
</dbReference>
<dbReference type="PROSITE" id="PS00626">
    <property type="entry name" value="RCC1_2"/>
    <property type="match status" value="5"/>
</dbReference>
<evidence type="ECO:0000259" key="5">
    <source>
        <dbReference type="PROSITE" id="PS50181"/>
    </source>
</evidence>
<evidence type="ECO:0000256" key="2">
    <source>
        <dbReference type="ARBA" id="ARBA00022737"/>
    </source>
</evidence>
<accession>A0ABR2YE56</accession>
<protein>
    <recommendedName>
        <fullName evidence="5">F-box domain-containing protein</fullName>
    </recommendedName>
</protein>
<dbReference type="PRINTS" id="PR00633">
    <property type="entry name" value="RCCNDNSATION"/>
</dbReference>
<evidence type="ECO:0000256" key="4">
    <source>
        <dbReference type="SAM" id="MobiDB-lite"/>
    </source>
</evidence>
<dbReference type="CDD" id="cd09917">
    <property type="entry name" value="F-box_SF"/>
    <property type="match status" value="1"/>
</dbReference>
<feature type="repeat" description="RCC1" evidence="3">
    <location>
        <begin position="517"/>
        <end position="568"/>
    </location>
</feature>
<dbReference type="InterPro" id="IPR001810">
    <property type="entry name" value="F-box_dom"/>
</dbReference>
<dbReference type="SUPFAM" id="SSF50985">
    <property type="entry name" value="RCC1/BLIP-II"/>
    <property type="match status" value="1"/>
</dbReference>
<feature type="repeat" description="RCC1" evidence="3">
    <location>
        <begin position="271"/>
        <end position="323"/>
    </location>
</feature>
<feature type="repeat" description="RCC1" evidence="3">
    <location>
        <begin position="324"/>
        <end position="375"/>
    </location>
</feature>
<feature type="domain" description="F-box" evidence="5">
    <location>
        <begin position="91"/>
        <end position="141"/>
    </location>
</feature>
<feature type="repeat" description="RCC1" evidence="3">
    <location>
        <begin position="569"/>
        <end position="597"/>
    </location>
</feature>
<keyword evidence="1" id="KW-0344">Guanine-nucleotide releasing factor</keyword>
<keyword evidence="7" id="KW-1185">Reference proteome</keyword>
<comment type="caution">
    <text evidence="6">The sequence shown here is derived from an EMBL/GenBank/DDBJ whole genome shotgun (WGS) entry which is preliminary data.</text>
</comment>
<feature type="repeat" description="RCC1" evidence="3">
    <location>
        <begin position="445"/>
        <end position="513"/>
    </location>
</feature>
<feature type="region of interest" description="Disordered" evidence="4">
    <location>
        <begin position="60"/>
        <end position="82"/>
    </location>
</feature>
<dbReference type="PANTHER" id="PTHR45982">
    <property type="entry name" value="REGULATOR OF CHROMOSOME CONDENSATION"/>
    <property type="match status" value="1"/>
</dbReference>